<dbReference type="STRING" id="1051616.A0A3M9YJD9"/>
<accession>A0A3M9YJD9</accession>
<dbReference type="GO" id="GO:0004801">
    <property type="term" value="F:transaldolase activity"/>
    <property type="evidence" value="ECO:0007669"/>
    <property type="project" value="UniProtKB-EC"/>
</dbReference>
<sequence length="614" mass="66742">MPSQLEDLRKASKISCDTLDVQVAKGLGPFVDVTSNQAIAAGELARTAPDGTLIHEQLIRQSARDALAWLPSAVPGGDPVTFAVEIMMVRLSIQFAPYVTGFLHIQTNPYWAYSTKKTYRNARRIVDIFSRVDPTFDTKRVCVKIPGTFEGIGACRILENDDIPANRVATLATTLFCMEQAVLAANARCTYIAPYVNELKVHFEPGYVDQNKAFDFTRQVQHHYAETSARTQVLAASLTSTAEVLQLAGIHHITVSPPLLRGLSDSSLPSEHGKLGAYFAAGPESKFDRKAFDALYRGRESAYRTLFTRSGHGSAEVKLNQAINIFCDKQDELEEVARRALDDAMAKLFTQRLGPYQAHVGAAPLSKTWVAETDFLGSLADNARVMLYTYNADLAANMNAASIAMHATELIGLINSCCSDTGGGPFIFVAHGFGGLIIKKVALALCLLNPSFPNHKSIRATAAGIIFLGTPHIIDSEPLLTCVKTTVLLHARQSSRITTNEIKEYVESAKAINLSFTSGLTRELEIVNFTEGITTNIAPDDEPAYMTNIIPKASSALGMGQGITEIMECTHEQMTNFASPTSHVTITTDAQITPPKVAAIDTAWIEADKPCARK</sequence>
<comment type="function">
    <text evidence="2">Catalyzes the rate-limiting step of the non-oxidative phase in the pentose phosphate pathway. Catalyzes the reversible conversion of sedheptulose-7-phosphate and D-glyceraldehyde 3-phosphate into erythrose-4-phosphate and beta-D-fructose 6-phosphate.</text>
</comment>
<dbReference type="SUPFAM" id="SSF53474">
    <property type="entry name" value="alpha/beta-Hydrolases"/>
    <property type="match status" value="1"/>
</dbReference>
<dbReference type="Gene3D" id="3.40.50.1820">
    <property type="entry name" value="alpha/beta hydrolase"/>
    <property type="match status" value="1"/>
</dbReference>
<dbReference type="PROSITE" id="PS00958">
    <property type="entry name" value="TRANSALDOLASE_2"/>
    <property type="match status" value="1"/>
</dbReference>
<dbReference type="SUPFAM" id="SSF51569">
    <property type="entry name" value="Aldolase"/>
    <property type="match status" value="1"/>
</dbReference>
<reference evidence="3 4" key="1">
    <citation type="submission" date="2018-10" db="EMBL/GenBank/DDBJ databases">
        <title>Genome sequence of Verticillium nonalfalfae VnAa140.</title>
        <authorList>
            <person name="Stajich J.E."/>
            <person name="Kasson M.T."/>
        </authorList>
    </citation>
    <scope>NUCLEOTIDE SEQUENCE [LARGE SCALE GENOMIC DNA]</scope>
    <source>
        <strain evidence="3 4">VnAa140</strain>
    </source>
</reference>
<dbReference type="RefSeq" id="XP_028498632.1">
    <property type="nucleotide sequence ID" value="XM_028642260.1"/>
</dbReference>
<gene>
    <name evidence="3" type="ORF">D7B24_008166</name>
</gene>
<dbReference type="Gene3D" id="3.20.20.70">
    <property type="entry name" value="Aldolase class I"/>
    <property type="match status" value="1"/>
</dbReference>
<comment type="catalytic activity">
    <reaction evidence="2">
        <text>D-sedoheptulose 7-phosphate + D-glyceraldehyde 3-phosphate = D-erythrose 4-phosphate + beta-D-fructose 6-phosphate</text>
        <dbReference type="Rhea" id="RHEA:17053"/>
        <dbReference type="ChEBI" id="CHEBI:16897"/>
        <dbReference type="ChEBI" id="CHEBI:57483"/>
        <dbReference type="ChEBI" id="CHEBI:57634"/>
        <dbReference type="ChEBI" id="CHEBI:59776"/>
        <dbReference type="EC" id="2.2.1.2"/>
    </reaction>
</comment>
<dbReference type="GO" id="GO:0009052">
    <property type="term" value="P:pentose-phosphate shunt, non-oxidative branch"/>
    <property type="evidence" value="ECO:0007669"/>
    <property type="project" value="TreeGrafter"/>
</dbReference>
<evidence type="ECO:0000256" key="1">
    <source>
        <dbReference type="ARBA" id="ARBA00023270"/>
    </source>
</evidence>
<keyword evidence="4" id="KW-1185">Reference proteome</keyword>
<dbReference type="InterPro" id="IPR018225">
    <property type="entry name" value="Transaldolase_AS"/>
</dbReference>
<organism evidence="3 4">
    <name type="scientific">Verticillium nonalfalfae</name>
    <dbReference type="NCBI Taxonomy" id="1051616"/>
    <lineage>
        <taxon>Eukaryota</taxon>
        <taxon>Fungi</taxon>
        <taxon>Dikarya</taxon>
        <taxon>Ascomycota</taxon>
        <taxon>Pezizomycotina</taxon>
        <taxon>Sordariomycetes</taxon>
        <taxon>Hypocreomycetidae</taxon>
        <taxon>Glomerellales</taxon>
        <taxon>Plectosphaerellaceae</taxon>
        <taxon>Verticillium</taxon>
    </lineage>
</organism>
<dbReference type="EMBL" id="RBVV01000007">
    <property type="protein sequence ID" value="RNJ60474.1"/>
    <property type="molecule type" value="Genomic_DNA"/>
</dbReference>
<dbReference type="Pfam" id="PF00923">
    <property type="entry name" value="TAL_FSA"/>
    <property type="match status" value="1"/>
</dbReference>
<comment type="pathway">
    <text evidence="2">Carbohydrate degradation; pentose phosphate pathway; D-glyceraldehyde 3-phosphate and beta-D-fructose 6-phosphate from D-ribose 5-phosphate and D-xylulose 5-phosphate (non-oxidative stage): step 2/3.</text>
</comment>
<dbReference type="EC" id="2.2.1.2" evidence="2"/>
<dbReference type="AlphaFoldDB" id="A0A3M9YJD9"/>
<name>A0A3M9YJD9_9PEZI</name>
<comment type="caution">
    <text evidence="3">The sequence shown here is derived from an EMBL/GenBank/DDBJ whole genome shotgun (WGS) entry which is preliminary data.</text>
</comment>
<dbReference type="Proteomes" id="UP000267145">
    <property type="component" value="Unassembled WGS sequence"/>
</dbReference>
<evidence type="ECO:0000313" key="4">
    <source>
        <dbReference type="Proteomes" id="UP000267145"/>
    </source>
</evidence>
<dbReference type="GeneID" id="39611855"/>
<keyword evidence="2" id="KW-0808">Transferase</keyword>
<keyword evidence="1" id="KW-0704">Schiff base</keyword>
<keyword evidence="2" id="KW-0570">Pentose shunt</keyword>
<dbReference type="InterPro" id="IPR001585">
    <property type="entry name" value="TAL/FSA"/>
</dbReference>
<evidence type="ECO:0000256" key="2">
    <source>
        <dbReference type="RuleBase" id="RU000501"/>
    </source>
</evidence>
<dbReference type="GO" id="GO:0005975">
    <property type="term" value="P:carbohydrate metabolic process"/>
    <property type="evidence" value="ECO:0007669"/>
    <property type="project" value="InterPro"/>
</dbReference>
<dbReference type="PANTHER" id="PTHR10683">
    <property type="entry name" value="TRANSALDOLASE"/>
    <property type="match status" value="1"/>
</dbReference>
<dbReference type="InterPro" id="IPR029058">
    <property type="entry name" value="AB_hydrolase_fold"/>
</dbReference>
<protein>
    <recommendedName>
        <fullName evidence="2">Transaldolase</fullName>
        <ecNumber evidence="2">2.2.1.2</ecNumber>
    </recommendedName>
</protein>
<dbReference type="InterPro" id="IPR013785">
    <property type="entry name" value="Aldolase_TIM"/>
</dbReference>
<evidence type="ECO:0000313" key="3">
    <source>
        <dbReference type="EMBL" id="RNJ60474.1"/>
    </source>
</evidence>
<dbReference type="PANTHER" id="PTHR10683:SF34">
    <property type="entry name" value="TRANSALDOLASE"/>
    <property type="match status" value="1"/>
</dbReference>
<dbReference type="UniPathway" id="UPA00115">
    <property type="reaction ID" value="UER00414"/>
</dbReference>
<proteinExistence type="predicted"/>